<dbReference type="PROSITE" id="PS50222">
    <property type="entry name" value="EF_HAND_2"/>
    <property type="match status" value="2"/>
</dbReference>
<sequence length="102" mass="11401">MKPMFPLFLLLAACASEAPHSEEAHNRKVMALQEKFDRFDYDANGELTKAEVAQGVRESGVTGVTEADLDALMKHYDVNRDGGISRWETQRAIDSPLPEDLH</sequence>
<comment type="caution">
    <text evidence="2">The sequence shown here is derived from an EMBL/GenBank/DDBJ whole genome shotgun (WGS) entry which is preliminary data.</text>
</comment>
<organism evidence="2 3">
    <name type="scientific">Haloferula luteola</name>
    <dbReference type="NCBI Taxonomy" id="595692"/>
    <lineage>
        <taxon>Bacteria</taxon>
        <taxon>Pseudomonadati</taxon>
        <taxon>Verrucomicrobiota</taxon>
        <taxon>Verrucomicrobiia</taxon>
        <taxon>Verrucomicrobiales</taxon>
        <taxon>Verrucomicrobiaceae</taxon>
        <taxon>Haloferula</taxon>
    </lineage>
</organism>
<evidence type="ECO:0000313" key="2">
    <source>
        <dbReference type="EMBL" id="MBB5351296.1"/>
    </source>
</evidence>
<feature type="domain" description="EF-hand" evidence="1">
    <location>
        <begin position="64"/>
        <end position="99"/>
    </location>
</feature>
<evidence type="ECO:0000313" key="3">
    <source>
        <dbReference type="Proteomes" id="UP000557717"/>
    </source>
</evidence>
<evidence type="ECO:0000259" key="1">
    <source>
        <dbReference type="PROSITE" id="PS50222"/>
    </source>
</evidence>
<dbReference type="InterPro" id="IPR011992">
    <property type="entry name" value="EF-hand-dom_pair"/>
</dbReference>
<dbReference type="Gene3D" id="1.10.238.10">
    <property type="entry name" value="EF-hand"/>
    <property type="match status" value="1"/>
</dbReference>
<accession>A0A840V2M0</accession>
<feature type="domain" description="EF-hand" evidence="1">
    <location>
        <begin position="27"/>
        <end position="62"/>
    </location>
</feature>
<dbReference type="EMBL" id="JACHFD010000006">
    <property type="protein sequence ID" value="MBB5351296.1"/>
    <property type="molecule type" value="Genomic_DNA"/>
</dbReference>
<dbReference type="Proteomes" id="UP000557717">
    <property type="component" value="Unassembled WGS sequence"/>
</dbReference>
<keyword evidence="3" id="KW-1185">Reference proteome</keyword>
<dbReference type="SMART" id="SM00054">
    <property type="entry name" value="EFh"/>
    <property type="match status" value="2"/>
</dbReference>
<name>A0A840V2M0_9BACT</name>
<protein>
    <submittedName>
        <fullName evidence="2">Ca2+-binding EF-hand superfamily protein</fullName>
    </submittedName>
</protein>
<dbReference type="RefSeq" id="WP_184017345.1">
    <property type="nucleotide sequence ID" value="NZ_JACHFD010000006.1"/>
</dbReference>
<dbReference type="InterPro" id="IPR018247">
    <property type="entry name" value="EF_Hand_1_Ca_BS"/>
</dbReference>
<dbReference type="InterPro" id="IPR002048">
    <property type="entry name" value="EF_hand_dom"/>
</dbReference>
<dbReference type="AlphaFoldDB" id="A0A840V2M0"/>
<dbReference type="PROSITE" id="PS00018">
    <property type="entry name" value="EF_HAND_1"/>
    <property type="match status" value="1"/>
</dbReference>
<proteinExistence type="predicted"/>
<dbReference type="Pfam" id="PF13499">
    <property type="entry name" value="EF-hand_7"/>
    <property type="match status" value="1"/>
</dbReference>
<dbReference type="SUPFAM" id="SSF47473">
    <property type="entry name" value="EF-hand"/>
    <property type="match status" value="1"/>
</dbReference>
<gene>
    <name evidence="2" type="ORF">HNR46_001532</name>
</gene>
<dbReference type="GO" id="GO:0005509">
    <property type="term" value="F:calcium ion binding"/>
    <property type="evidence" value="ECO:0007669"/>
    <property type="project" value="InterPro"/>
</dbReference>
<reference evidence="2 3" key="1">
    <citation type="submission" date="2020-08" db="EMBL/GenBank/DDBJ databases">
        <title>Genomic Encyclopedia of Type Strains, Phase IV (KMG-IV): sequencing the most valuable type-strain genomes for metagenomic binning, comparative biology and taxonomic classification.</title>
        <authorList>
            <person name="Goeker M."/>
        </authorList>
    </citation>
    <scope>NUCLEOTIDE SEQUENCE [LARGE SCALE GENOMIC DNA]</scope>
    <source>
        <strain evidence="2 3">YC6886</strain>
    </source>
</reference>
<dbReference type="CDD" id="cd00051">
    <property type="entry name" value="EFh"/>
    <property type="match status" value="1"/>
</dbReference>